<dbReference type="Proteomes" id="UP000190044">
    <property type="component" value="Unassembled WGS sequence"/>
</dbReference>
<sequence>MPEQERDIGAIAFQVALGAAVAALLCAAYVTLEPETLLAKGASRSPVSVALPPPTPFTGEEEAQLSREGDMQPSDASLALVSIDDQANVRTEASARPSDPLPSNLLGVKFDLSDPYAWTEEGGSAIEIRKSLRVNGVDVGSAAIQVGEDSTLSIARDKLKEALARHGRGDIAEELGKSRSGGFVSFDEIRRRGVEVRYDAPSDRVVLTI</sequence>
<evidence type="ECO:0000256" key="2">
    <source>
        <dbReference type="SAM" id="Phobius"/>
    </source>
</evidence>
<gene>
    <name evidence="3" type="ORF">SAMN06295937_102533</name>
</gene>
<keyword evidence="2" id="KW-0472">Membrane</keyword>
<reference evidence="4" key="1">
    <citation type="submission" date="2017-02" db="EMBL/GenBank/DDBJ databases">
        <authorList>
            <person name="Varghese N."/>
            <person name="Submissions S."/>
        </authorList>
    </citation>
    <scope>NUCLEOTIDE SEQUENCE [LARGE SCALE GENOMIC DNA]</scope>
    <source>
        <strain evidence="4">R11H</strain>
    </source>
</reference>
<evidence type="ECO:0000313" key="4">
    <source>
        <dbReference type="Proteomes" id="UP000190044"/>
    </source>
</evidence>
<keyword evidence="2" id="KW-1133">Transmembrane helix</keyword>
<organism evidence="3 4">
    <name type="scientific">Sphingopyxis flava</name>
    <dbReference type="NCBI Taxonomy" id="1507287"/>
    <lineage>
        <taxon>Bacteria</taxon>
        <taxon>Pseudomonadati</taxon>
        <taxon>Pseudomonadota</taxon>
        <taxon>Alphaproteobacteria</taxon>
        <taxon>Sphingomonadales</taxon>
        <taxon>Sphingomonadaceae</taxon>
        <taxon>Sphingopyxis</taxon>
    </lineage>
</organism>
<dbReference type="AlphaFoldDB" id="A0A1T5EVT2"/>
<name>A0A1T5EVT2_9SPHN</name>
<feature type="transmembrane region" description="Helical" evidence="2">
    <location>
        <begin position="12"/>
        <end position="32"/>
    </location>
</feature>
<protein>
    <submittedName>
        <fullName evidence="3">Uncharacterized protein</fullName>
    </submittedName>
</protein>
<evidence type="ECO:0000313" key="3">
    <source>
        <dbReference type="EMBL" id="SKB87929.1"/>
    </source>
</evidence>
<dbReference type="EMBL" id="FUYP01000025">
    <property type="protein sequence ID" value="SKB87929.1"/>
    <property type="molecule type" value="Genomic_DNA"/>
</dbReference>
<dbReference type="RefSeq" id="WP_079639650.1">
    <property type="nucleotide sequence ID" value="NZ_FUYP01000025.1"/>
</dbReference>
<keyword evidence="2" id="KW-0812">Transmembrane</keyword>
<dbReference type="OrthoDB" id="7428979at2"/>
<evidence type="ECO:0000256" key="1">
    <source>
        <dbReference type="SAM" id="MobiDB-lite"/>
    </source>
</evidence>
<proteinExistence type="predicted"/>
<feature type="region of interest" description="Disordered" evidence="1">
    <location>
        <begin position="45"/>
        <end position="71"/>
    </location>
</feature>
<keyword evidence="4" id="KW-1185">Reference proteome</keyword>
<accession>A0A1T5EVT2</accession>